<dbReference type="GO" id="GO:0005524">
    <property type="term" value="F:ATP binding"/>
    <property type="evidence" value="ECO:0007669"/>
    <property type="project" value="UniProtKB-KW"/>
</dbReference>
<dbReference type="PRINTS" id="PR00344">
    <property type="entry name" value="BCTRLSENSOR"/>
</dbReference>
<evidence type="ECO:0000256" key="4">
    <source>
        <dbReference type="ARBA" id="ARBA00022475"/>
    </source>
</evidence>
<evidence type="ECO:0000256" key="7">
    <source>
        <dbReference type="ARBA" id="ARBA00022741"/>
    </source>
</evidence>
<keyword evidence="7" id="KW-0547">Nucleotide-binding</keyword>
<keyword evidence="10" id="KW-0812">Transmembrane</keyword>
<dbReference type="Gene3D" id="1.10.287.130">
    <property type="match status" value="1"/>
</dbReference>
<keyword evidence="10" id="KW-1133">Transmembrane helix</keyword>
<comment type="catalytic activity">
    <reaction evidence="1">
        <text>ATP + protein L-histidine = ADP + protein N-phospho-L-histidine.</text>
        <dbReference type="EC" id="2.7.13.3"/>
    </reaction>
</comment>
<accession>A0A3B1AB48</accession>
<dbReference type="SUPFAM" id="SSF47384">
    <property type="entry name" value="Homodimeric domain of signal transducing histidine kinase"/>
    <property type="match status" value="1"/>
</dbReference>
<dbReference type="PANTHER" id="PTHR44936:SF10">
    <property type="entry name" value="SENSOR PROTEIN RSTB"/>
    <property type="match status" value="1"/>
</dbReference>
<dbReference type="InterPro" id="IPR005467">
    <property type="entry name" value="His_kinase_dom"/>
</dbReference>
<dbReference type="GO" id="GO:0000155">
    <property type="term" value="F:phosphorelay sensor kinase activity"/>
    <property type="evidence" value="ECO:0007669"/>
    <property type="project" value="InterPro"/>
</dbReference>
<evidence type="ECO:0000256" key="6">
    <source>
        <dbReference type="ARBA" id="ARBA00022679"/>
    </source>
</evidence>
<dbReference type="Gene3D" id="3.30.565.10">
    <property type="entry name" value="Histidine kinase-like ATPase, C-terminal domain"/>
    <property type="match status" value="1"/>
</dbReference>
<dbReference type="EC" id="2.7.13.3" evidence="3"/>
<keyword evidence="8 12" id="KW-0418">Kinase</keyword>
<evidence type="ECO:0000256" key="9">
    <source>
        <dbReference type="ARBA" id="ARBA00022840"/>
    </source>
</evidence>
<dbReference type="SUPFAM" id="SSF55874">
    <property type="entry name" value="ATPase domain of HSP90 chaperone/DNA topoisomerase II/histidine kinase"/>
    <property type="match status" value="1"/>
</dbReference>
<evidence type="ECO:0000313" key="12">
    <source>
        <dbReference type="EMBL" id="VAW90046.1"/>
    </source>
</evidence>
<dbReference type="GO" id="GO:0005886">
    <property type="term" value="C:plasma membrane"/>
    <property type="evidence" value="ECO:0007669"/>
    <property type="project" value="UniProtKB-SubCell"/>
</dbReference>
<name>A0A3B1AB48_9ZZZZ</name>
<dbReference type="PANTHER" id="PTHR44936">
    <property type="entry name" value="SENSOR PROTEIN CREC"/>
    <property type="match status" value="1"/>
</dbReference>
<dbReference type="InterPro" id="IPR004358">
    <property type="entry name" value="Sig_transdc_His_kin-like_C"/>
</dbReference>
<dbReference type="CDD" id="cd00082">
    <property type="entry name" value="HisKA"/>
    <property type="match status" value="1"/>
</dbReference>
<feature type="transmembrane region" description="Helical" evidence="10">
    <location>
        <begin position="21"/>
        <end position="40"/>
    </location>
</feature>
<dbReference type="SMART" id="SM00388">
    <property type="entry name" value="HisKA"/>
    <property type="match status" value="1"/>
</dbReference>
<dbReference type="InterPro" id="IPR036890">
    <property type="entry name" value="HATPase_C_sf"/>
</dbReference>
<keyword evidence="9" id="KW-0067">ATP-binding</keyword>
<evidence type="ECO:0000256" key="2">
    <source>
        <dbReference type="ARBA" id="ARBA00004651"/>
    </source>
</evidence>
<proteinExistence type="predicted"/>
<dbReference type="SMART" id="SM00387">
    <property type="entry name" value="HATPase_c"/>
    <property type="match status" value="1"/>
</dbReference>
<feature type="transmembrane region" description="Helical" evidence="10">
    <location>
        <begin position="164"/>
        <end position="183"/>
    </location>
</feature>
<dbReference type="EMBL" id="UOFQ01000170">
    <property type="protein sequence ID" value="VAW90046.1"/>
    <property type="molecule type" value="Genomic_DNA"/>
</dbReference>
<sequence>MFIQSASTSDASIAQNLKRLFMLRNVVILCYLTVVAFTSIKLQMHIPLLPLIIVISIYGAINIISWLKLRHRPAIAINVFFLQLLIDVITLALILYFTGGSTNPFVSLLLLPLVIVAATAPRLHAWGMAGITIGCYTLLMFIYTPLHNMSSHQSGSFGQHIAGMWFSFLLSVGLIVFFVVALAESLREREQTITDAREKALRDEHLVSLGTFAAGAAHELSTPLATMAVITRELQNDLADHPEMTNQTRMLREQIDRCKQTLTQISARAGQSRAEGGIQQTLDRYLNEVLQQWRLMRPSVILQPQWIGARPAPKIVVDDTLSQSLTSILNNAADASPQQIEIIGEWSNEQLQLEINDRGEGLNETVQASIGNAFFTTKKEGQGLGIFLAHAVIERLGGTLSINNRDGGGASVKILLPLKLLMVNA</sequence>
<evidence type="ECO:0000256" key="5">
    <source>
        <dbReference type="ARBA" id="ARBA00022553"/>
    </source>
</evidence>
<keyword evidence="4" id="KW-1003">Cell membrane</keyword>
<feature type="domain" description="Histidine kinase" evidence="11">
    <location>
        <begin position="215"/>
        <end position="420"/>
    </location>
</feature>
<organism evidence="12">
    <name type="scientific">hydrothermal vent metagenome</name>
    <dbReference type="NCBI Taxonomy" id="652676"/>
    <lineage>
        <taxon>unclassified sequences</taxon>
        <taxon>metagenomes</taxon>
        <taxon>ecological metagenomes</taxon>
    </lineage>
</organism>
<dbReference type="Pfam" id="PF25323">
    <property type="entry name" value="6TM_PilS"/>
    <property type="match status" value="1"/>
</dbReference>
<evidence type="ECO:0000259" key="11">
    <source>
        <dbReference type="PROSITE" id="PS50109"/>
    </source>
</evidence>
<feature type="transmembrane region" description="Helical" evidence="10">
    <location>
        <begin position="125"/>
        <end position="144"/>
    </location>
</feature>
<comment type="subcellular location">
    <subcellularLocation>
        <location evidence="2">Cell membrane</location>
        <topology evidence="2">Multi-pass membrane protein</topology>
    </subcellularLocation>
</comment>
<dbReference type="InterPro" id="IPR036097">
    <property type="entry name" value="HisK_dim/P_sf"/>
</dbReference>
<evidence type="ECO:0000256" key="8">
    <source>
        <dbReference type="ARBA" id="ARBA00022777"/>
    </source>
</evidence>
<feature type="transmembrane region" description="Helical" evidence="10">
    <location>
        <begin position="104"/>
        <end position="120"/>
    </location>
</feature>
<dbReference type="Pfam" id="PF02518">
    <property type="entry name" value="HATPase_c"/>
    <property type="match status" value="1"/>
</dbReference>
<protein>
    <recommendedName>
        <fullName evidence="3">histidine kinase</fullName>
        <ecNumber evidence="3">2.7.13.3</ecNumber>
    </recommendedName>
</protein>
<reference evidence="12" key="1">
    <citation type="submission" date="2018-06" db="EMBL/GenBank/DDBJ databases">
        <authorList>
            <person name="Zhirakovskaya E."/>
        </authorList>
    </citation>
    <scope>NUCLEOTIDE SEQUENCE</scope>
</reference>
<keyword evidence="10" id="KW-0472">Membrane</keyword>
<feature type="transmembrane region" description="Helical" evidence="10">
    <location>
        <begin position="46"/>
        <end position="67"/>
    </location>
</feature>
<evidence type="ECO:0000256" key="1">
    <source>
        <dbReference type="ARBA" id="ARBA00000085"/>
    </source>
</evidence>
<evidence type="ECO:0000256" key="10">
    <source>
        <dbReference type="SAM" id="Phobius"/>
    </source>
</evidence>
<dbReference type="AlphaFoldDB" id="A0A3B1AB48"/>
<dbReference type="InterPro" id="IPR003661">
    <property type="entry name" value="HisK_dim/P_dom"/>
</dbReference>
<evidence type="ECO:0000256" key="3">
    <source>
        <dbReference type="ARBA" id="ARBA00012438"/>
    </source>
</evidence>
<keyword evidence="6 12" id="KW-0808">Transferase</keyword>
<dbReference type="PROSITE" id="PS50109">
    <property type="entry name" value="HIS_KIN"/>
    <property type="match status" value="1"/>
</dbReference>
<dbReference type="InterPro" id="IPR050980">
    <property type="entry name" value="2C_sensor_his_kinase"/>
</dbReference>
<keyword evidence="5" id="KW-0597">Phosphoprotein</keyword>
<gene>
    <name evidence="12" type="ORF">MNBD_GAMMA17-853</name>
</gene>
<feature type="transmembrane region" description="Helical" evidence="10">
    <location>
        <begin position="79"/>
        <end position="98"/>
    </location>
</feature>
<dbReference type="InterPro" id="IPR003594">
    <property type="entry name" value="HATPase_dom"/>
</dbReference>